<evidence type="ECO:0000256" key="3">
    <source>
        <dbReference type="ARBA" id="ARBA00023180"/>
    </source>
</evidence>
<protein>
    <submittedName>
        <fullName evidence="7">Metallo-dependent phosphatase</fullName>
    </submittedName>
</protein>
<evidence type="ECO:0000313" key="8">
    <source>
        <dbReference type="Proteomes" id="UP000248817"/>
    </source>
</evidence>
<evidence type="ECO:0000256" key="1">
    <source>
        <dbReference type="ARBA" id="ARBA00022801"/>
    </source>
</evidence>
<dbReference type="PANTHER" id="PTHR10340:SF34">
    <property type="entry name" value="SPHINGOMYELIN PHOSPHODIESTERASE"/>
    <property type="match status" value="1"/>
</dbReference>
<feature type="chain" id="PRO_5015881612" evidence="5">
    <location>
        <begin position="20"/>
        <end position="665"/>
    </location>
</feature>
<dbReference type="InterPro" id="IPR004843">
    <property type="entry name" value="Calcineurin-like_PHP"/>
</dbReference>
<dbReference type="GO" id="GO:0008081">
    <property type="term" value="F:phosphoric diester hydrolase activity"/>
    <property type="evidence" value="ECO:0007669"/>
    <property type="project" value="TreeGrafter"/>
</dbReference>
<dbReference type="Proteomes" id="UP000248817">
    <property type="component" value="Unassembled WGS sequence"/>
</dbReference>
<dbReference type="AlphaFoldDB" id="A0A2V5HXS8"/>
<dbReference type="InterPro" id="IPR041805">
    <property type="entry name" value="ASMase/PPN1_MPP"/>
</dbReference>
<feature type="domain" description="Saposin B-type" evidence="6">
    <location>
        <begin position="33"/>
        <end position="117"/>
    </location>
</feature>
<feature type="signal peptide" evidence="5">
    <location>
        <begin position="1"/>
        <end position="19"/>
    </location>
</feature>
<evidence type="ECO:0000256" key="4">
    <source>
        <dbReference type="SAM" id="MobiDB-lite"/>
    </source>
</evidence>
<name>A0A2V5HXS8_9EURO</name>
<dbReference type="Gene3D" id="3.60.21.10">
    <property type="match status" value="1"/>
</dbReference>
<evidence type="ECO:0000256" key="5">
    <source>
        <dbReference type="SAM" id="SignalP"/>
    </source>
</evidence>
<feature type="compositionally biased region" description="Low complexity" evidence="4">
    <location>
        <begin position="448"/>
        <end position="469"/>
    </location>
</feature>
<accession>A0A2V5HXS8</accession>
<proteinExistence type="predicted"/>
<dbReference type="CDD" id="cd00842">
    <property type="entry name" value="MPP_ASMase"/>
    <property type="match status" value="1"/>
</dbReference>
<keyword evidence="1" id="KW-0378">Hydrolase</keyword>
<organism evidence="7 8">
    <name type="scientific">Aspergillus indologenus CBS 114.80</name>
    <dbReference type="NCBI Taxonomy" id="1450541"/>
    <lineage>
        <taxon>Eukaryota</taxon>
        <taxon>Fungi</taxon>
        <taxon>Dikarya</taxon>
        <taxon>Ascomycota</taxon>
        <taxon>Pezizomycotina</taxon>
        <taxon>Eurotiomycetes</taxon>
        <taxon>Eurotiomycetidae</taxon>
        <taxon>Eurotiales</taxon>
        <taxon>Aspergillaceae</taxon>
        <taxon>Aspergillus</taxon>
        <taxon>Aspergillus subgen. Circumdati</taxon>
    </lineage>
</organism>
<gene>
    <name evidence="7" type="ORF">BP00DRAFT_479445</name>
</gene>
<evidence type="ECO:0000313" key="7">
    <source>
        <dbReference type="EMBL" id="PYI29289.1"/>
    </source>
</evidence>
<keyword evidence="2" id="KW-1015">Disulfide bond</keyword>
<evidence type="ECO:0000259" key="6">
    <source>
        <dbReference type="PROSITE" id="PS50015"/>
    </source>
</evidence>
<keyword evidence="8" id="KW-1185">Reference proteome</keyword>
<dbReference type="EMBL" id="KZ825533">
    <property type="protein sequence ID" value="PYI29289.1"/>
    <property type="molecule type" value="Genomic_DNA"/>
</dbReference>
<sequence length="665" mass="73908">MRAAIVLATLLTALAVCQDHDYWVDRVWGELQQAVTCATCEILLGTLKAVAHQGPDVLRAVLTEVCTQAKIADADVCQGTTAAQAPSVFYILEQLQIGSVTSRMMCASLGRLCPWPEIDFNLTLPPEPSSKPITRSVNHLTGRGNRTVRVAHLSDTHVDRFYTPGASYLCSKPMCCRPYTAGDAPNGTLFACGDWGNPRCDPPIRLLRDSLLPVLQGLQPPLAFSLFSGDVVSHDFWLTSRASVEADYNTTYTALQTLNRQGPVYLALGNHDTSPINIYPVSPTQPSSLTPQWAYDLFAVWSNRLSLQPRPPSPSPVPVPQPKNHGNYSILHHQTNSRQPSPPLRIITLNSLLYYRLNTLIYTTPPTPDPLSQFEWLTTELHQAELHHQRVWLLTHVPPGNSHILPCYARALNQIIVRFRATIAAIFSGHRHLDLFQVYYRPLPPNHTTTTTTSSSRTSSSSNRNSSTREAIGINYITPSLTSEHGRPAFRLYDVDPTTWTVVDYTVYVAEYDFRTAPSAQLFHGDSAEDTEADAYHQEGRGRGGALTWRKYYSAREVYGTDMEEEEEGADGNLPPLAPGFWDDLTVRMAGNETLFEEWWKRRTRGDWGKPCRGVCRRREICYLRGGPDGREGEGWEGCPGSSVTMGGVVDEGSCKFSGYGSIPK</sequence>
<feature type="region of interest" description="Disordered" evidence="4">
    <location>
        <begin position="447"/>
        <end position="469"/>
    </location>
</feature>
<dbReference type="InterPro" id="IPR029052">
    <property type="entry name" value="Metallo-depent_PP-like"/>
</dbReference>
<dbReference type="PROSITE" id="PS50015">
    <property type="entry name" value="SAP_B"/>
    <property type="match status" value="1"/>
</dbReference>
<dbReference type="InterPro" id="IPR008139">
    <property type="entry name" value="SaposinB_dom"/>
</dbReference>
<dbReference type="PANTHER" id="PTHR10340">
    <property type="entry name" value="SPHINGOMYELIN PHOSPHODIESTERASE"/>
    <property type="match status" value="1"/>
</dbReference>
<reference evidence="7 8" key="1">
    <citation type="submission" date="2018-02" db="EMBL/GenBank/DDBJ databases">
        <title>The genomes of Aspergillus section Nigri reveals drivers in fungal speciation.</title>
        <authorList>
            <consortium name="DOE Joint Genome Institute"/>
            <person name="Vesth T.C."/>
            <person name="Nybo J."/>
            <person name="Theobald S."/>
            <person name="Brandl J."/>
            <person name="Frisvad J.C."/>
            <person name="Nielsen K.F."/>
            <person name="Lyhne E.K."/>
            <person name="Kogle M.E."/>
            <person name="Kuo A."/>
            <person name="Riley R."/>
            <person name="Clum A."/>
            <person name="Nolan M."/>
            <person name="Lipzen A."/>
            <person name="Salamov A."/>
            <person name="Henrissat B."/>
            <person name="Wiebenga A."/>
            <person name="De vries R.P."/>
            <person name="Grigoriev I.V."/>
            <person name="Mortensen U.H."/>
            <person name="Andersen M.R."/>
            <person name="Baker S.E."/>
        </authorList>
    </citation>
    <scope>NUCLEOTIDE SEQUENCE [LARGE SCALE GENOMIC DNA]</scope>
    <source>
        <strain evidence="7 8">CBS 114.80</strain>
    </source>
</reference>
<dbReference type="Pfam" id="PF00149">
    <property type="entry name" value="Metallophos"/>
    <property type="match status" value="1"/>
</dbReference>
<evidence type="ECO:0000256" key="2">
    <source>
        <dbReference type="ARBA" id="ARBA00023157"/>
    </source>
</evidence>
<keyword evidence="3" id="KW-0325">Glycoprotein</keyword>
<keyword evidence="5" id="KW-0732">Signal</keyword>
<dbReference type="SUPFAM" id="SSF56300">
    <property type="entry name" value="Metallo-dependent phosphatases"/>
    <property type="match status" value="1"/>
</dbReference>